<dbReference type="SMART" id="SM00755">
    <property type="entry name" value="Grip"/>
    <property type="match status" value="1"/>
</dbReference>
<proteinExistence type="predicted"/>
<reference evidence="8 9" key="1">
    <citation type="journal article" date="2015" name="Genome Biol. Evol.">
        <title>Comparative Genomics of a Bacterivorous Green Alga Reveals Evolutionary Causalities and Consequences of Phago-Mixotrophic Mode of Nutrition.</title>
        <authorList>
            <person name="Burns J.A."/>
            <person name="Paasch A."/>
            <person name="Narechania A."/>
            <person name="Kim E."/>
        </authorList>
    </citation>
    <scope>NUCLEOTIDE SEQUENCE [LARGE SCALE GENOMIC DNA]</scope>
    <source>
        <strain evidence="8 9">PLY_AMNH</strain>
    </source>
</reference>
<comment type="subcellular location">
    <subcellularLocation>
        <location evidence="2">Cytoplasm</location>
    </subcellularLocation>
    <subcellularLocation>
        <location evidence="1">Endomembrane system</location>
        <topology evidence="1">Peripheral membrane protein</topology>
    </subcellularLocation>
</comment>
<evidence type="ECO:0000256" key="4">
    <source>
        <dbReference type="ARBA" id="ARBA00023054"/>
    </source>
</evidence>
<dbReference type="EMBL" id="LGRX02030200">
    <property type="protein sequence ID" value="KAK3245988.1"/>
    <property type="molecule type" value="Genomic_DNA"/>
</dbReference>
<feature type="region of interest" description="Disordered" evidence="6">
    <location>
        <begin position="1"/>
        <end position="52"/>
    </location>
</feature>
<comment type="caution">
    <text evidence="8">The sequence shown here is derived from an EMBL/GenBank/DDBJ whole genome shotgun (WGS) entry which is preliminary data.</text>
</comment>
<keyword evidence="9" id="KW-1185">Reference proteome</keyword>
<keyword evidence="4" id="KW-0175">Coiled coil</keyword>
<dbReference type="PANTHER" id="PTHR23157:SF25">
    <property type="entry name" value="GRIP AND COILED-COIL DOMAIN-CONTAINING PROTEIN 1"/>
    <property type="match status" value="1"/>
</dbReference>
<evidence type="ECO:0000259" key="7">
    <source>
        <dbReference type="PROSITE" id="PS50913"/>
    </source>
</evidence>
<evidence type="ECO:0000256" key="2">
    <source>
        <dbReference type="ARBA" id="ARBA00004496"/>
    </source>
</evidence>
<dbReference type="PANTHER" id="PTHR23157">
    <property type="entry name" value="GRIP AND COILED-COIL DOMAIN-CONTAINING PROTEIN 1"/>
    <property type="match status" value="1"/>
</dbReference>
<organism evidence="8 9">
    <name type="scientific">Cymbomonas tetramitiformis</name>
    <dbReference type="NCBI Taxonomy" id="36881"/>
    <lineage>
        <taxon>Eukaryota</taxon>
        <taxon>Viridiplantae</taxon>
        <taxon>Chlorophyta</taxon>
        <taxon>Pyramimonadophyceae</taxon>
        <taxon>Pyramimonadales</taxon>
        <taxon>Pyramimonadaceae</taxon>
        <taxon>Cymbomonas</taxon>
    </lineage>
</organism>
<dbReference type="Proteomes" id="UP001190700">
    <property type="component" value="Unassembled WGS sequence"/>
</dbReference>
<evidence type="ECO:0000256" key="1">
    <source>
        <dbReference type="ARBA" id="ARBA00004184"/>
    </source>
</evidence>
<evidence type="ECO:0000256" key="5">
    <source>
        <dbReference type="ARBA" id="ARBA00023136"/>
    </source>
</evidence>
<dbReference type="InterPro" id="IPR000237">
    <property type="entry name" value="GRIP_dom"/>
</dbReference>
<feature type="compositionally biased region" description="Basic and acidic residues" evidence="6">
    <location>
        <begin position="1"/>
        <end position="18"/>
    </location>
</feature>
<dbReference type="GO" id="GO:0005794">
    <property type="term" value="C:Golgi apparatus"/>
    <property type="evidence" value="ECO:0007669"/>
    <property type="project" value="TreeGrafter"/>
</dbReference>
<name>A0AAE0C1D4_9CHLO</name>
<keyword evidence="5" id="KW-0472">Membrane</keyword>
<gene>
    <name evidence="8" type="ORF">CYMTET_44465</name>
</gene>
<dbReference type="InterPro" id="IPR051952">
    <property type="entry name" value="Golgi-autophagy_related"/>
</dbReference>
<dbReference type="Pfam" id="PF01465">
    <property type="entry name" value="GRIP"/>
    <property type="match status" value="1"/>
</dbReference>
<dbReference type="Gene3D" id="1.10.220.60">
    <property type="entry name" value="GRIP domain"/>
    <property type="match status" value="1"/>
</dbReference>
<protein>
    <recommendedName>
        <fullName evidence="7">GRIP domain-containing protein</fullName>
    </recommendedName>
</protein>
<evidence type="ECO:0000256" key="3">
    <source>
        <dbReference type="ARBA" id="ARBA00022490"/>
    </source>
</evidence>
<feature type="compositionally biased region" description="Polar residues" evidence="6">
    <location>
        <begin position="28"/>
        <end position="40"/>
    </location>
</feature>
<keyword evidence="3" id="KW-0963">Cytoplasm</keyword>
<evidence type="ECO:0000256" key="6">
    <source>
        <dbReference type="SAM" id="MobiDB-lite"/>
    </source>
</evidence>
<accession>A0AAE0C1D4</accession>
<feature type="domain" description="GRIP" evidence="7">
    <location>
        <begin position="54"/>
        <end position="106"/>
    </location>
</feature>
<dbReference type="AlphaFoldDB" id="A0AAE0C1D4"/>
<sequence>MLRVRRELMGTQDGRADAEVLGDDAESSKSPASSPQTQSMVALEEPDPASPRAAARDTVDLLYLKNVLVKYLEIPPVEQDKRERLLPVISMLLQFSPDELKRIRTSAVVTADADDQCLNWIAIPNTTGYHKV</sequence>
<evidence type="ECO:0000313" key="8">
    <source>
        <dbReference type="EMBL" id="KAK3245988.1"/>
    </source>
</evidence>
<evidence type="ECO:0000313" key="9">
    <source>
        <dbReference type="Proteomes" id="UP001190700"/>
    </source>
</evidence>
<dbReference type="PROSITE" id="PS50913">
    <property type="entry name" value="GRIP"/>
    <property type="match status" value="1"/>
</dbReference>